<dbReference type="Gene3D" id="3.30.460.20">
    <property type="entry name" value="CorA soluble domain-like"/>
    <property type="match status" value="1"/>
</dbReference>
<dbReference type="OrthoDB" id="9803416at2"/>
<keyword evidence="4 8" id="KW-1003">Cell membrane</keyword>
<evidence type="ECO:0000313" key="11">
    <source>
        <dbReference type="Proteomes" id="UP000244810"/>
    </source>
</evidence>
<dbReference type="InterPro" id="IPR002523">
    <property type="entry name" value="MgTranspt_CorA/ZnTranspt_ZntB"/>
</dbReference>
<comment type="subcellular location">
    <subcellularLocation>
        <location evidence="1">Cell membrane</location>
        <topology evidence="1">Multi-pass membrane protein</topology>
    </subcellularLocation>
    <subcellularLocation>
        <location evidence="8">Membrane</location>
        <topology evidence="8">Multi-pass membrane protein</topology>
    </subcellularLocation>
</comment>
<dbReference type="GO" id="GO:0000287">
    <property type="term" value="F:magnesium ion binding"/>
    <property type="evidence" value="ECO:0007669"/>
    <property type="project" value="TreeGrafter"/>
</dbReference>
<dbReference type="GO" id="GO:0015087">
    <property type="term" value="F:cobalt ion transmembrane transporter activity"/>
    <property type="evidence" value="ECO:0007669"/>
    <property type="project" value="UniProtKB-UniRule"/>
</dbReference>
<dbReference type="GO" id="GO:0015095">
    <property type="term" value="F:magnesium ion transmembrane transporter activity"/>
    <property type="evidence" value="ECO:0007669"/>
    <property type="project" value="UniProtKB-UniRule"/>
</dbReference>
<dbReference type="PANTHER" id="PTHR46494">
    <property type="entry name" value="CORA FAMILY METAL ION TRANSPORTER (EUROFUNG)"/>
    <property type="match status" value="1"/>
</dbReference>
<gene>
    <name evidence="8 10" type="primary">corA</name>
    <name evidence="10" type="ORF">DDE23_08305</name>
</gene>
<dbReference type="SUPFAM" id="SSF143865">
    <property type="entry name" value="CorA soluble domain-like"/>
    <property type="match status" value="1"/>
</dbReference>
<dbReference type="Gene3D" id="1.20.58.340">
    <property type="entry name" value="Magnesium transport protein CorA, transmembrane region"/>
    <property type="match status" value="2"/>
</dbReference>
<dbReference type="FunFam" id="1.20.58.340:FF:000012">
    <property type="entry name" value="Magnesium transport protein CorA"/>
    <property type="match status" value="1"/>
</dbReference>
<dbReference type="InterPro" id="IPR045863">
    <property type="entry name" value="CorA_TM1_TM2"/>
</dbReference>
<reference evidence="10 11" key="1">
    <citation type="journal article" date="2011" name="Syst. Appl. Microbiol.">
        <title>Defluviimonas denitrificans gen. nov., sp. nov., and Pararhodobacter aggregans gen. nov., sp. nov., non-phototrophic Rhodobacteraceae from the biofilter of a marine aquaculture.</title>
        <authorList>
            <person name="Foesel B.U."/>
            <person name="Drake H.L."/>
            <person name="Schramm A."/>
        </authorList>
    </citation>
    <scope>NUCLEOTIDE SEQUENCE [LARGE SCALE GENOMIC DNA]</scope>
    <source>
        <strain evidence="10 11">D1-19</strain>
    </source>
</reference>
<feature type="compositionally biased region" description="Basic residues" evidence="9">
    <location>
        <begin position="1"/>
        <end position="12"/>
    </location>
</feature>
<feature type="region of interest" description="Disordered" evidence="9">
    <location>
        <begin position="1"/>
        <end position="27"/>
    </location>
</feature>
<name>A0A2T7UU72_9RHOB</name>
<keyword evidence="7 8" id="KW-0472">Membrane</keyword>
<keyword evidence="8" id="KW-0406">Ion transport</keyword>
<dbReference type="AlphaFoldDB" id="A0A2T7UU72"/>
<dbReference type="RefSeq" id="WP_107751502.1">
    <property type="nucleotide sequence ID" value="NZ_QBKF01000004.1"/>
</dbReference>
<dbReference type="PANTHER" id="PTHR46494:SF1">
    <property type="entry name" value="CORA FAMILY METAL ION TRANSPORTER (EUROFUNG)"/>
    <property type="match status" value="1"/>
</dbReference>
<feature type="transmembrane region" description="Helical" evidence="8">
    <location>
        <begin position="288"/>
        <end position="308"/>
    </location>
</feature>
<feature type="transmembrane region" description="Helical" evidence="8">
    <location>
        <begin position="320"/>
        <end position="340"/>
    </location>
</feature>
<protein>
    <recommendedName>
        <fullName evidence="8">Magnesium transport protein CorA</fullName>
    </recommendedName>
</protein>
<evidence type="ECO:0000256" key="9">
    <source>
        <dbReference type="SAM" id="MobiDB-lite"/>
    </source>
</evidence>
<keyword evidence="8" id="KW-0460">Magnesium</keyword>
<keyword evidence="3 8" id="KW-0813">Transport</keyword>
<dbReference type="SUPFAM" id="SSF144083">
    <property type="entry name" value="Magnesium transport protein CorA, transmembrane region"/>
    <property type="match status" value="1"/>
</dbReference>
<dbReference type="GO" id="GO:0005886">
    <property type="term" value="C:plasma membrane"/>
    <property type="evidence" value="ECO:0007669"/>
    <property type="project" value="UniProtKB-SubCell"/>
</dbReference>
<dbReference type="InterPro" id="IPR004488">
    <property type="entry name" value="Mg/Co-transport_prot_CorA"/>
</dbReference>
<sequence length="350" mass="39525">MKPPRYIRRRRSPPGTAPGTLTADPGAHPSTIHAFRYSAEGVEESDQILTCKPGTVLWLNVDGLADTALLQRIGEIFGLHPLALEDVVNGHQRPKAEEYEAHQFIALRMPDRRAGLVATEQVTMFLGDGFVITFQERSGDVFDPVRVRLRNPQGQMRKRGADYLCYALLDAVIDAFFPVLETLGEQLEALEDEVVFKASATEMGDIHAIKRDLMAVRSAVWPLRDLVSALTREETPRFTETTRLYLRDCQDHAVQLIETLQTYREIATGLVDILLSSQSNKINEVMQVLTLIATIFIPLTFVVGVYGMNFDDMPELHWRWGYPAVMAFMAVIAGVLAWWFRRKGWLGPKR</sequence>
<comment type="similarity">
    <text evidence="2 8">Belongs to the CorA metal ion transporter (MIT) (TC 1.A.35) family.</text>
</comment>
<dbReference type="NCBIfam" id="TIGR00383">
    <property type="entry name" value="corA"/>
    <property type="match status" value="1"/>
</dbReference>
<dbReference type="CDD" id="cd12828">
    <property type="entry name" value="TmCorA-like_1"/>
    <property type="match status" value="1"/>
</dbReference>
<evidence type="ECO:0000256" key="6">
    <source>
        <dbReference type="ARBA" id="ARBA00022989"/>
    </source>
</evidence>
<evidence type="ECO:0000256" key="8">
    <source>
        <dbReference type="RuleBase" id="RU362010"/>
    </source>
</evidence>
<evidence type="ECO:0000256" key="1">
    <source>
        <dbReference type="ARBA" id="ARBA00004651"/>
    </source>
</evidence>
<proteinExistence type="inferred from homology"/>
<dbReference type="Pfam" id="PF01544">
    <property type="entry name" value="CorA"/>
    <property type="match status" value="1"/>
</dbReference>
<evidence type="ECO:0000256" key="5">
    <source>
        <dbReference type="ARBA" id="ARBA00022692"/>
    </source>
</evidence>
<dbReference type="GO" id="GO:0050897">
    <property type="term" value="F:cobalt ion binding"/>
    <property type="evidence" value="ECO:0007669"/>
    <property type="project" value="TreeGrafter"/>
</dbReference>
<dbReference type="Proteomes" id="UP000244810">
    <property type="component" value="Unassembled WGS sequence"/>
</dbReference>
<accession>A0A2T7UU72</accession>
<evidence type="ECO:0000256" key="3">
    <source>
        <dbReference type="ARBA" id="ARBA00022448"/>
    </source>
</evidence>
<keyword evidence="5 8" id="KW-0812">Transmembrane</keyword>
<dbReference type="InterPro" id="IPR045861">
    <property type="entry name" value="CorA_cytoplasmic_dom"/>
</dbReference>
<keyword evidence="11" id="KW-1185">Reference proteome</keyword>
<evidence type="ECO:0000256" key="2">
    <source>
        <dbReference type="ARBA" id="ARBA00009765"/>
    </source>
</evidence>
<evidence type="ECO:0000313" key="10">
    <source>
        <dbReference type="EMBL" id="PVE48128.1"/>
    </source>
</evidence>
<evidence type="ECO:0000256" key="4">
    <source>
        <dbReference type="ARBA" id="ARBA00022475"/>
    </source>
</evidence>
<dbReference type="EMBL" id="QDDR01000003">
    <property type="protein sequence ID" value="PVE48128.1"/>
    <property type="molecule type" value="Genomic_DNA"/>
</dbReference>
<organism evidence="10 11">
    <name type="scientific">Pararhodobacter aggregans</name>
    <dbReference type="NCBI Taxonomy" id="404875"/>
    <lineage>
        <taxon>Bacteria</taxon>
        <taxon>Pseudomonadati</taxon>
        <taxon>Pseudomonadota</taxon>
        <taxon>Alphaproteobacteria</taxon>
        <taxon>Rhodobacterales</taxon>
        <taxon>Paracoccaceae</taxon>
        <taxon>Pararhodobacter</taxon>
    </lineage>
</organism>
<comment type="function">
    <text evidence="8">Mediates influx of magnesium ions.</text>
</comment>
<comment type="caution">
    <text evidence="10">The sequence shown here is derived from an EMBL/GenBank/DDBJ whole genome shotgun (WGS) entry which is preliminary data.</text>
</comment>
<evidence type="ECO:0000256" key="7">
    <source>
        <dbReference type="ARBA" id="ARBA00023136"/>
    </source>
</evidence>
<keyword evidence="6 8" id="KW-1133">Transmembrane helix</keyword>